<keyword evidence="8" id="KW-1185">Reference proteome</keyword>
<gene>
    <name evidence="7" type="ORF">TEGL_16360</name>
</gene>
<evidence type="ECO:0000256" key="1">
    <source>
        <dbReference type="ARBA" id="ARBA00004141"/>
    </source>
</evidence>
<accession>A0ABZ2ETJ9</accession>
<evidence type="ECO:0000259" key="6">
    <source>
        <dbReference type="Pfam" id="PF12698"/>
    </source>
</evidence>
<dbReference type="EMBL" id="CP117523">
    <property type="protein sequence ID" value="WWD83230.1"/>
    <property type="molecule type" value="Genomic_DNA"/>
</dbReference>
<evidence type="ECO:0000256" key="5">
    <source>
        <dbReference type="SAM" id="Phobius"/>
    </source>
</evidence>
<protein>
    <recommendedName>
        <fullName evidence="6">ABC-2 type transporter transmembrane domain-containing protein</fullName>
    </recommendedName>
</protein>
<keyword evidence="4 5" id="KW-0472">Membrane</keyword>
<organism evidence="7 8">
    <name type="scientific">Terrisporobacter glycolicus ATCC 14880 = DSM 1288</name>
    <dbReference type="NCBI Taxonomy" id="1121315"/>
    <lineage>
        <taxon>Bacteria</taxon>
        <taxon>Bacillati</taxon>
        <taxon>Bacillota</taxon>
        <taxon>Clostridia</taxon>
        <taxon>Peptostreptococcales</taxon>
        <taxon>Peptostreptococcaceae</taxon>
        <taxon>Terrisporobacter</taxon>
    </lineage>
</organism>
<feature type="transmembrane region" description="Helical" evidence="5">
    <location>
        <begin position="289"/>
        <end position="306"/>
    </location>
</feature>
<feature type="domain" description="ABC-2 type transporter transmembrane" evidence="6">
    <location>
        <begin position="19"/>
        <end position="363"/>
    </location>
</feature>
<feature type="transmembrane region" description="Helical" evidence="5">
    <location>
        <begin position="18"/>
        <end position="38"/>
    </location>
</feature>
<evidence type="ECO:0000256" key="4">
    <source>
        <dbReference type="ARBA" id="ARBA00023136"/>
    </source>
</evidence>
<dbReference type="InterPro" id="IPR013525">
    <property type="entry name" value="ABC2_TM"/>
</dbReference>
<sequence>MNIILSSIKRGLRDKNTVLSNIFLALLLPYIFSIIFSFEGGKEDINLAIVGNTKSSIINSYCEALEKFDDNNSKINIDYKIYSENEFDKNNLPKSNSLIVNIDEKDKKVNVGESSDISMGQESVKKLTEEFFNSISVYESLNKENYTPTNVTNMIKNEKYNVSEKSKSILDDMEYGEYFALVMLEMAILVGSIHAFKNTFYIKEKLGNRVKISPAKVSSLLSLELVGSFFLIFSQGLVMLGAAVIFYGVNVNINNILPILSIIGLLSLFAVCLGIFTTALGNKKNSGDNICSFIVTVLALASGQLMPQMSDSFDKISLIKLNPFLWISKELNNLVAYNSSENLLMTVVITLTASLILMVISTILLKRKVVR</sequence>
<evidence type="ECO:0000256" key="2">
    <source>
        <dbReference type="ARBA" id="ARBA00022692"/>
    </source>
</evidence>
<comment type="subcellular location">
    <subcellularLocation>
        <location evidence="1">Membrane</location>
        <topology evidence="1">Multi-pass membrane protein</topology>
    </subcellularLocation>
</comment>
<evidence type="ECO:0000313" key="8">
    <source>
        <dbReference type="Proteomes" id="UP001348492"/>
    </source>
</evidence>
<evidence type="ECO:0000313" key="7">
    <source>
        <dbReference type="EMBL" id="WWD83230.1"/>
    </source>
</evidence>
<dbReference type="Proteomes" id="UP001348492">
    <property type="component" value="Chromosome"/>
</dbReference>
<feature type="transmembrane region" description="Helical" evidence="5">
    <location>
        <begin position="343"/>
        <end position="365"/>
    </location>
</feature>
<feature type="transmembrane region" description="Helical" evidence="5">
    <location>
        <begin position="217"/>
        <end position="249"/>
    </location>
</feature>
<proteinExistence type="predicted"/>
<dbReference type="Pfam" id="PF12698">
    <property type="entry name" value="ABC2_membrane_3"/>
    <property type="match status" value="1"/>
</dbReference>
<dbReference type="PANTHER" id="PTHR43027:SF1">
    <property type="entry name" value="DOXORUBICIN RESISTANCE ABC TRANSPORTER PERMEASE PROTEIN DRRC-RELATED"/>
    <property type="match status" value="1"/>
</dbReference>
<feature type="transmembrane region" description="Helical" evidence="5">
    <location>
        <begin position="178"/>
        <end position="196"/>
    </location>
</feature>
<evidence type="ECO:0000256" key="3">
    <source>
        <dbReference type="ARBA" id="ARBA00022989"/>
    </source>
</evidence>
<dbReference type="RefSeq" id="WP_018591349.1">
    <property type="nucleotide sequence ID" value="NZ_CP117523.1"/>
</dbReference>
<keyword evidence="3 5" id="KW-1133">Transmembrane helix</keyword>
<name>A0ABZ2ETJ9_9FIRM</name>
<feature type="transmembrane region" description="Helical" evidence="5">
    <location>
        <begin position="255"/>
        <end position="277"/>
    </location>
</feature>
<reference evidence="7 8" key="1">
    <citation type="journal article" date="2023" name="PLoS ONE">
        <title>Genome-based metabolic and phylogenomic analysis of three Terrisporobacter species.</title>
        <authorList>
            <person name="Boer T."/>
            <person name="Bengelsdorf F.R."/>
            <person name="Bomeke M."/>
            <person name="Daniel R."/>
            <person name="Poehlein A."/>
        </authorList>
    </citation>
    <scope>NUCLEOTIDE SEQUENCE [LARGE SCALE GENOMIC DNA]</scope>
    <source>
        <strain evidence="7 8">DSM 1288</strain>
    </source>
</reference>
<dbReference type="PANTHER" id="PTHR43027">
    <property type="entry name" value="DOXORUBICIN RESISTANCE ABC TRANSPORTER PERMEASE PROTEIN DRRC-RELATED"/>
    <property type="match status" value="1"/>
</dbReference>
<keyword evidence="2 5" id="KW-0812">Transmembrane</keyword>
<dbReference type="InterPro" id="IPR052902">
    <property type="entry name" value="ABC-2_transporter"/>
</dbReference>